<name>A0A5D0MHD4_9BACT</name>
<dbReference type="EMBL" id="VSIX01000089">
    <property type="protein sequence ID" value="TYB30668.1"/>
    <property type="molecule type" value="Genomic_DNA"/>
</dbReference>
<keyword evidence="2" id="KW-1185">Reference proteome</keyword>
<sequence length="218" mass="25353">MGAYRTVLFDLDGTLIDSKEGINKSFTHAFKKLGIIVKNPDEFEKYIGIDSLEKVFKKYDLTKTERLFAISFFREYYERYGIYENSLYKGTDNLLNNLKIRGKKIALATSKPKPFAEKILKKNKIYEYFDVIEGSNLENEKLTKSDIIKSTLNQLGDDCYKESVMVGDRFYDIKGARDNKIDCIAVEYGYNNGNEFINHKPDYKVSDIDELEKFLINK</sequence>
<evidence type="ECO:0000313" key="2">
    <source>
        <dbReference type="Proteomes" id="UP000324143"/>
    </source>
</evidence>
<dbReference type="GO" id="GO:0005829">
    <property type="term" value="C:cytosol"/>
    <property type="evidence" value="ECO:0007669"/>
    <property type="project" value="TreeGrafter"/>
</dbReference>
<dbReference type="PANTHER" id="PTHR43434:SF20">
    <property type="entry name" value="5'-NUCLEOTIDASE"/>
    <property type="match status" value="1"/>
</dbReference>
<dbReference type="Gene3D" id="3.40.50.1000">
    <property type="entry name" value="HAD superfamily/HAD-like"/>
    <property type="match status" value="1"/>
</dbReference>
<dbReference type="InterPro" id="IPR041492">
    <property type="entry name" value="HAD_2"/>
</dbReference>
<proteinExistence type="predicted"/>
<dbReference type="Pfam" id="PF13419">
    <property type="entry name" value="HAD_2"/>
    <property type="match status" value="1"/>
</dbReference>
<dbReference type="InterPro" id="IPR006439">
    <property type="entry name" value="HAD-SF_hydro_IA"/>
</dbReference>
<dbReference type="InterPro" id="IPR050155">
    <property type="entry name" value="HAD-like_hydrolase_sf"/>
</dbReference>
<comment type="caution">
    <text evidence="1">The sequence shown here is derived from an EMBL/GenBank/DDBJ whole genome shotgun (WGS) entry which is preliminary data.</text>
</comment>
<dbReference type="NCBIfam" id="TIGR01549">
    <property type="entry name" value="HAD-SF-IA-v1"/>
    <property type="match status" value="1"/>
</dbReference>
<organism evidence="1 2">
    <name type="scientific">Candidatus Mcinerneyibacterium aminivorans</name>
    <dbReference type="NCBI Taxonomy" id="2703815"/>
    <lineage>
        <taxon>Bacteria</taxon>
        <taxon>Candidatus Macinerneyibacteriota</taxon>
        <taxon>Candidatus Mcinerneyibacteria</taxon>
        <taxon>Candidatus Mcinerneyibacteriales</taxon>
        <taxon>Candidatus Mcinerneyibacteriaceae</taxon>
        <taxon>Candidatus Mcinerneyibacterium</taxon>
    </lineage>
</organism>
<dbReference type="InterPro" id="IPR023198">
    <property type="entry name" value="PGP-like_dom2"/>
</dbReference>
<dbReference type="AlphaFoldDB" id="A0A5D0MHD4"/>
<dbReference type="SUPFAM" id="SSF56784">
    <property type="entry name" value="HAD-like"/>
    <property type="match status" value="1"/>
</dbReference>
<dbReference type="InterPro" id="IPR023214">
    <property type="entry name" value="HAD_sf"/>
</dbReference>
<dbReference type="Proteomes" id="UP000324143">
    <property type="component" value="Unassembled WGS sequence"/>
</dbReference>
<dbReference type="GO" id="GO:0004713">
    <property type="term" value="F:protein tyrosine kinase activity"/>
    <property type="evidence" value="ECO:0007669"/>
    <property type="project" value="TreeGrafter"/>
</dbReference>
<reference evidence="1" key="1">
    <citation type="submission" date="2019-08" db="EMBL/GenBank/DDBJ databases">
        <title>Genomic characterization of a novel candidate phylum (ARYD3) from a high temperature, high salinity tertiary oil reservoir in north central Oklahoma, USA.</title>
        <authorList>
            <person name="Youssef N.H."/>
            <person name="Yadav A."/>
            <person name="Elshahed M.S."/>
        </authorList>
    </citation>
    <scope>NUCLEOTIDE SEQUENCE [LARGE SCALE GENOMIC DNA]</scope>
    <source>
        <strain evidence="1">ARYD3</strain>
    </source>
</reference>
<protein>
    <submittedName>
        <fullName evidence="1">HAD-IA family hydrolase</fullName>
    </submittedName>
</protein>
<gene>
    <name evidence="1" type="ORF">FXF47_07780</name>
</gene>
<evidence type="ECO:0000313" key="1">
    <source>
        <dbReference type="EMBL" id="TYB30668.1"/>
    </source>
</evidence>
<dbReference type="SFLD" id="SFLDG01129">
    <property type="entry name" value="C1.5:_HAD__Beta-PGM__Phosphata"/>
    <property type="match status" value="1"/>
</dbReference>
<dbReference type="GO" id="GO:0016787">
    <property type="term" value="F:hydrolase activity"/>
    <property type="evidence" value="ECO:0007669"/>
    <property type="project" value="UniProtKB-KW"/>
</dbReference>
<dbReference type="Gene3D" id="1.10.150.240">
    <property type="entry name" value="Putative phosphatase, domain 2"/>
    <property type="match status" value="1"/>
</dbReference>
<dbReference type="PANTHER" id="PTHR43434">
    <property type="entry name" value="PHOSPHOGLYCOLATE PHOSPHATASE"/>
    <property type="match status" value="1"/>
</dbReference>
<accession>A0A5D0MHD4</accession>
<dbReference type="SFLD" id="SFLDS00003">
    <property type="entry name" value="Haloacid_Dehalogenase"/>
    <property type="match status" value="1"/>
</dbReference>
<dbReference type="InterPro" id="IPR036412">
    <property type="entry name" value="HAD-like_sf"/>
</dbReference>
<keyword evidence="1" id="KW-0378">Hydrolase</keyword>